<comment type="caution">
    <text evidence="2">The sequence shown here is derived from an EMBL/GenBank/DDBJ whole genome shotgun (WGS) entry which is preliminary data.</text>
</comment>
<dbReference type="InterPro" id="IPR036866">
    <property type="entry name" value="RibonucZ/Hydroxyglut_hydro"/>
</dbReference>
<dbReference type="Gene3D" id="3.60.15.10">
    <property type="entry name" value="Ribonuclease Z/Hydroxyacylglutathione hydrolase-like"/>
    <property type="match status" value="1"/>
</dbReference>
<reference evidence="2 3" key="1">
    <citation type="submission" date="2017-03" db="EMBL/GenBank/DDBJ databases">
        <title>Draft genome sequence of Streptomyces scabrisporus NF3, endophyte isolated from Amphipterygium adstringens.</title>
        <authorList>
            <person name="Vazquez M."/>
            <person name="Ceapa C.D."/>
            <person name="Rodriguez Luna D."/>
            <person name="Sanchez Esquivel S."/>
        </authorList>
    </citation>
    <scope>NUCLEOTIDE SEQUENCE [LARGE SCALE GENOMIC DNA]</scope>
    <source>
        <strain evidence="2 3">NF3</strain>
    </source>
</reference>
<feature type="domain" description="Metallo-beta-lactamase" evidence="1">
    <location>
        <begin position="37"/>
        <end position="202"/>
    </location>
</feature>
<dbReference type="InterPro" id="IPR036388">
    <property type="entry name" value="WH-like_DNA-bd_sf"/>
</dbReference>
<protein>
    <submittedName>
        <fullName evidence="2">MBL fold metallo-hydrolase</fullName>
    </submittedName>
</protein>
<dbReference type="eggNOG" id="COG0491">
    <property type="taxonomic scope" value="Bacteria"/>
</dbReference>
<dbReference type="GO" id="GO:0016787">
    <property type="term" value="F:hydrolase activity"/>
    <property type="evidence" value="ECO:0007669"/>
    <property type="project" value="UniProtKB-KW"/>
</dbReference>
<gene>
    <name evidence="2" type="ORF">B4N89_15965</name>
</gene>
<dbReference type="SMART" id="SM00849">
    <property type="entry name" value="Lactamase_B"/>
    <property type="match status" value="1"/>
</dbReference>
<dbReference type="Proteomes" id="UP000190037">
    <property type="component" value="Unassembled WGS sequence"/>
</dbReference>
<dbReference type="RefSeq" id="WP_078979394.1">
    <property type="nucleotide sequence ID" value="NZ_MWQN01000001.1"/>
</dbReference>
<dbReference type="EMBL" id="MWQN01000001">
    <property type="protein sequence ID" value="OPC85069.1"/>
    <property type="molecule type" value="Genomic_DNA"/>
</dbReference>
<dbReference type="PANTHER" id="PTHR23131">
    <property type="entry name" value="ENDORIBONUCLEASE LACTB2"/>
    <property type="match status" value="1"/>
</dbReference>
<dbReference type="Pfam" id="PF17778">
    <property type="entry name" value="WHD_BLACT"/>
    <property type="match status" value="1"/>
</dbReference>
<dbReference type="STRING" id="159449.B4N89_15965"/>
<dbReference type="InterPro" id="IPR001279">
    <property type="entry name" value="Metallo-B-lactamas"/>
</dbReference>
<sequence>MNAQPLPGNPRAGIGGPASARVTCLLAPNPSAMSLDGTNTWIVAEPGADTAVVIDPGPDDEGHLRAIVAAVEAEGRRVGRILLTHGHPDHSAGVAGLKALTNAVVHSVDPQWRYGGEGLTDGQVIDDGGLDLRVLVTPGHSGDSVCFVVAQDRFVITGDTVLGRGTTVVAHPDGRLGDYLDSLRRLRALAESGEITAVLPAHGPILDDAAGVLDFYLAHRAARLAQVEAAVAAGDTTAEEVVRRVYADVDRDVWWAAEMSVRAQLEYLAERADA</sequence>
<dbReference type="AlphaFoldDB" id="A0A1T3P7J6"/>
<keyword evidence="2" id="KW-0378">Hydrolase</keyword>
<dbReference type="OrthoDB" id="9788263at2"/>
<dbReference type="Gene3D" id="1.10.10.10">
    <property type="entry name" value="Winged helix-like DNA-binding domain superfamily/Winged helix DNA-binding domain"/>
    <property type="match status" value="1"/>
</dbReference>
<evidence type="ECO:0000313" key="2">
    <source>
        <dbReference type="EMBL" id="OPC85069.1"/>
    </source>
</evidence>
<dbReference type="SUPFAM" id="SSF56281">
    <property type="entry name" value="Metallo-hydrolase/oxidoreductase"/>
    <property type="match status" value="1"/>
</dbReference>
<evidence type="ECO:0000259" key="1">
    <source>
        <dbReference type="SMART" id="SM00849"/>
    </source>
</evidence>
<accession>A0A1T3P7J6</accession>
<dbReference type="PANTHER" id="PTHR23131:SF0">
    <property type="entry name" value="ENDORIBONUCLEASE LACTB2"/>
    <property type="match status" value="1"/>
</dbReference>
<dbReference type="InterPro" id="IPR041516">
    <property type="entry name" value="LACTB2_WH"/>
</dbReference>
<evidence type="ECO:0000313" key="3">
    <source>
        <dbReference type="Proteomes" id="UP000190037"/>
    </source>
</evidence>
<dbReference type="CDD" id="cd16278">
    <property type="entry name" value="metallo-hydrolase-like_MBL-fold"/>
    <property type="match status" value="1"/>
</dbReference>
<keyword evidence="3" id="KW-1185">Reference proteome</keyword>
<dbReference type="InterPro" id="IPR050662">
    <property type="entry name" value="Sec-metab_biosynth-thioest"/>
</dbReference>
<organism evidence="2 3">
    <name type="scientific">Embleya scabrispora</name>
    <dbReference type="NCBI Taxonomy" id="159449"/>
    <lineage>
        <taxon>Bacteria</taxon>
        <taxon>Bacillati</taxon>
        <taxon>Actinomycetota</taxon>
        <taxon>Actinomycetes</taxon>
        <taxon>Kitasatosporales</taxon>
        <taxon>Streptomycetaceae</taxon>
        <taxon>Embleya</taxon>
    </lineage>
</organism>
<proteinExistence type="predicted"/>
<dbReference type="Pfam" id="PF00753">
    <property type="entry name" value="Lactamase_B"/>
    <property type="match status" value="1"/>
</dbReference>
<name>A0A1T3P7J6_9ACTN</name>